<feature type="domain" description="Cytochrome c" evidence="7">
    <location>
        <begin position="62"/>
        <end position="159"/>
    </location>
</feature>
<evidence type="ECO:0000256" key="4">
    <source>
        <dbReference type="PROSITE-ProRule" id="PRU00433"/>
    </source>
</evidence>
<dbReference type="GO" id="GO:0046872">
    <property type="term" value="F:metal ion binding"/>
    <property type="evidence" value="ECO:0007669"/>
    <property type="project" value="UniProtKB-KW"/>
</dbReference>
<evidence type="ECO:0000313" key="8">
    <source>
        <dbReference type="EMBL" id="VVE09119.1"/>
    </source>
</evidence>
<evidence type="ECO:0000256" key="3">
    <source>
        <dbReference type="ARBA" id="ARBA00023004"/>
    </source>
</evidence>
<dbReference type="Gene3D" id="1.10.760.10">
    <property type="entry name" value="Cytochrome c-like domain"/>
    <property type="match status" value="1"/>
</dbReference>
<dbReference type="InterPro" id="IPR036909">
    <property type="entry name" value="Cyt_c-like_dom_sf"/>
</dbReference>
<dbReference type="EMBL" id="CABPRZ010000009">
    <property type="protein sequence ID" value="VVE09119.1"/>
    <property type="molecule type" value="Genomic_DNA"/>
</dbReference>
<dbReference type="Proteomes" id="UP000414233">
    <property type="component" value="Unassembled WGS sequence"/>
</dbReference>
<proteinExistence type="predicted"/>
<keyword evidence="2 4" id="KW-0479">Metal-binding</keyword>
<feature type="chain" id="PRO_5023113954" evidence="6">
    <location>
        <begin position="27"/>
        <end position="165"/>
    </location>
</feature>
<evidence type="ECO:0000256" key="2">
    <source>
        <dbReference type="ARBA" id="ARBA00022723"/>
    </source>
</evidence>
<organism evidence="8 9">
    <name type="scientific">Pandoraea terrae</name>
    <dbReference type="NCBI Taxonomy" id="1537710"/>
    <lineage>
        <taxon>Bacteria</taxon>
        <taxon>Pseudomonadati</taxon>
        <taxon>Pseudomonadota</taxon>
        <taxon>Betaproteobacteria</taxon>
        <taxon>Burkholderiales</taxon>
        <taxon>Burkholderiaceae</taxon>
        <taxon>Pandoraea</taxon>
    </lineage>
</organism>
<dbReference type="GO" id="GO:0020037">
    <property type="term" value="F:heme binding"/>
    <property type="evidence" value="ECO:0007669"/>
    <property type="project" value="InterPro"/>
</dbReference>
<dbReference type="GO" id="GO:0009055">
    <property type="term" value="F:electron transfer activity"/>
    <property type="evidence" value="ECO:0007669"/>
    <property type="project" value="InterPro"/>
</dbReference>
<keyword evidence="9" id="KW-1185">Reference proteome</keyword>
<keyword evidence="6" id="KW-0732">Signal</keyword>
<dbReference type="Pfam" id="PF21342">
    <property type="entry name" value="SoxA-TsdA_cyt-c"/>
    <property type="match status" value="1"/>
</dbReference>
<accession>A0A5E4VCJ1</accession>
<evidence type="ECO:0000259" key="7">
    <source>
        <dbReference type="PROSITE" id="PS51007"/>
    </source>
</evidence>
<evidence type="ECO:0000313" key="9">
    <source>
        <dbReference type="Proteomes" id="UP000414233"/>
    </source>
</evidence>
<feature type="compositionally biased region" description="Low complexity" evidence="5">
    <location>
        <begin position="31"/>
        <end position="43"/>
    </location>
</feature>
<gene>
    <name evidence="8" type="ORF">PTE30175_02466</name>
</gene>
<feature type="region of interest" description="Disordered" evidence="5">
    <location>
        <begin position="31"/>
        <end position="57"/>
    </location>
</feature>
<dbReference type="InterPro" id="IPR009056">
    <property type="entry name" value="Cyt_c-like_dom"/>
</dbReference>
<keyword evidence="3 4" id="KW-0408">Iron</keyword>
<keyword evidence="1 4" id="KW-0349">Heme</keyword>
<evidence type="ECO:0000256" key="6">
    <source>
        <dbReference type="SAM" id="SignalP"/>
    </source>
</evidence>
<protein>
    <submittedName>
        <fullName evidence="8">Cytochrome C</fullName>
    </submittedName>
</protein>
<evidence type="ECO:0000256" key="5">
    <source>
        <dbReference type="SAM" id="MobiDB-lite"/>
    </source>
</evidence>
<reference evidence="8 9" key="1">
    <citation type="submission" date="2019-08" db="EMBL/GenBank/DDBJ databases">
        <authorList>
            <person name="Peeters C."/>
        </authorList>
    </citation>
    <scope>NUCLEOTIDE SEQUENCE [LARGE SCALE GENOMIC DNA]</scope>
    <source>
        <strain evidence="8 9">LMG 30175</strain>
    </source>
</reference>
<sequence>MTILTPGMRAGLASVLASGLIANALATDTASSAPAPNASTSSAEKAFTPPSESAMPTDEFKKSVKLGEQIFNHTQKFAGKYVSNSLNCASCHLDAGRMPNSSPLWAAHISYPAYRSKNGDVNSFAERLQGCFVYSMNGKAPPLGDPVLVALESYAYWLAKGAPVS</sequence>
<evidence type="ECO:0000256" key="1">
    <source>
        <dbReference type="ARBA" id="ARBA00022617"/>
    </source>
</evidence>
<dbReference type="PROSITE" id="PS51007">
    <property type="entry name" value="CYTC"/>
    <property type="match status" value="1"/>
</dbReference>
<dbReference type="AlphaFoldDB" id="A0A5E4VCJ1"/>
<feature type="signal peptide" evidence="6">
    <location>
        <begin position="1"/>
        <end position="26"/>
    </location>
</feature>
<name>A0A5E4VCJ1_9BURK</name>
<dbReference type="SUPFAM" id="SSF46626">
    <property type="entry name" value="Cytochrome c"/>
    <property type="match status" value="1"/>
</dbReference>